<keyword evidence="2" id="KW-0812">Transmembrane</keyword>
<dbReference type="InterPro" id="IPR001036">
    <property type="entry name" value="Acrflvin-R"/>
</dbReference>
<dbReference type="SUPFAM" id="SSF82714">
    <property type="entry name" value="Multidrug efflux transporter AcrB TolC docking domain, DN and DC subdomains"/>
    <property type="match status" value="2"/>
</dbReference>
<dbReference type="SUPFAM" id="SSF82693">
    <property type="entry name" value="Multidrug efflux transporter AcrB pore domain, PN1, PN2, PC1 and PC2 subdomains"/>
    <property type="match status" value="3"/>
</dbReference>
<dbReference type="InterPro" id="IPR027463">
    <property type="entry name" value="AcrB_DN_DC_subdom"/>
</dbReference>
<gene>
    <name evidence="3" type="ORF">KDH_18530</name>
</gene>
<reference evidence="3 4" key="1">
    <citation type="submission" date="2023-02" db="EMBL/GenBank/DDBJ databases">
        <title>Dictyobacter halimunensis sp. nov., a new member of the class Ktedonobacteria from forest soil in a geothermal area.</title>
        <authorList>
            <person name="Rachmania M.K."/>
            <person name="Ningsih F."/>
            <person name="Sakai Y."/>
            <person name="Yabe S."/>
            <person name="Yokota A."/>
            <person name="Sjamsuridzal W."/>
        </authorList>
    </citation>
    <scope>NUCLEOTIDE SEQUENCE [LARGE SCALE GENOMIC DNA]</scope>
    <source>
        <strain evidence="3 4">S3.2.2.5</strain>
    </source>
</reference>
<comment type="caution">
    <text evidence="3">The sequence shown here is derived from an EMBL/GenBank/DDBJ whole genome shotgun (WGS) entry which is preliminary data.</text>
</comment>
<organism evidence="3 4">
    <name type="scientific">Dictyobacter halimunensis</name>
    <dbReference type="NCBI Taxonomy" id="3026934"/>
    <lineage>
        <taxon>Bacteria</taxon>
        <taxon>Bacillati</taxon>
        <taxon>Chloroflexota</taxon>
        <taxon>Ktedonobacteria</taxon>
        <taxon>Ktedonobacterales</taxon>
        <taxon>Dictyobacteraceae</taxon>
        <taxon>Dictyobacter</taxon>
    </lineage>
</organism>
<feature type="compositionally biased region" description="Low complexity" evidence="1">
    <location>
        <begin position="306"/>
        <end position="317"/>
    </location>
</feature>
<keyword evidence="2" id="KW-1133">Transmembrane helix</keyword>
<dbReference type="Gene3D" id="3.30.70.1440">
    <property type="entry name" value="Multidrug efflux transporter AcrB pore domain"/>
    <property type="match status" value="1"/>
</dbReference>
<feature type="transmembrane region" description="Helical" evidence="2">
    <location>
        <begin position="544"/>
        <end position="571"/>
    </location>
</feature>
<feature type="region of interest" description="Disordered" evidence="1">
    <location>
        <begin position="298"/>
        <end position="317"/>
    </location>
</feature>
<dbReference type="Pfam" id="PF00873">
    <property type="entry name" value="ACR_tran"/>
    <property type="match status" value="2"/>
</dbReference>
<feature type="transmembrane region" description="Helical" evidence="2">
    <location>
        <begin position="985"/>
        <end position="1009"/>
    </location>
</feature>
<evidence type="ECO:0000313" key="3">
    <source>
        <dbReference type="EMBL" id="GLV55006.1"/>
    </source>
</evidence>
<feature type="transmembrane region" description="Helical" evidence="2">
    <location>
        <begin position="959"/>
        <end position="979"/>
    </location>
</feature>
<dbReference type="EMBL" id="BSRI01000001">
    <property type="protein sequence ID" value="GLV55006.1"/>
    <property type="molecule type" value="Genomic_DNA"/>
</dbReference>
<evidence type="ECO:0000256" key="2">
    <source>
        <dbReference type="SAM" id="Phobius"/>
    </source>
</evidence>
<sequence length="1118" mass="115284">MSFLSRISLANKSIVALVTIAILVFGGLTIPSIKQELFPSISFPTVSVVTIYQGASPSIVEHDVTNPLEQNFQGIAGVQTITSYSNEGASIISVSFDYGTDLDKARQTLSQRISQAQSSLPSNTTPQVQSFSIADLPIMQLAVTSDADAQTLATQLKQNVVPSLERIDGVGTVNVTGVRNQIVSITLDPAKMKADGISSTQVSGALQANNLSIPAGDVTANDKTVPIKVGNTLNSLDDLKNLVVGTHTTGVTGTPGVGGATGGTGSYPGAGGAGSTGGTGSFPGAGGTGGTGGSYSGAGGAGSAGGSSSYQGSGSTGFGAATPTTGAAVPQVTLVKLKDVATVEEVLAPSTSLTRTNGKPSLGLSIVKSPSGNTVSISNAVRDQLKTLQNNLGHNASISIVSDQAPSISKSIQDLTREGLIGAVFAIIVILIFLLSVRSTLVTAISIPLSIVIALIGIYVGNYTLNILTLGGLTIAIGRVVDDSIVVLENIYRHLQQGERKDIAIPAAVREVAGAVTASTLTTVAVFLPIAFTGGIVGELFRSFSVAVTIALLASLFVALTIIPVLAYWFLKSPKPGKEHKAEKVAWLERGYTALVRWVTGRGWQRALTLVLALAILVGTFSLLGRLQTNLFGSSGQNTYSVTLTMPPATSLQKTDEAAKQVEQTLQGLPHVATRQTVVGSNGGLSSFFGGGGTNTATFALATDENADQATFEKDLRDRINGLKNVGALTVSSGGGGGFNGSNLEVDVKASDDTTLRAASQQVKDEVAKISGLTDVSSNLSDAVPQIEINVDPQKALKYGMTAAQVAQNLRAIYSGTPGVTKLTINGTQLDVNLYYGTPVNTVDKIRDLTIPTTLGSAKVGDLATVQSANGPTQITHIDGNRTASVTATITDPNVGAVSSTVQQRLSKLTLPNGATYSLGGVTSQQSDTFRNLLLAMAVAIMLVYCIMVATFRSLLQPLILLISIPFAATGSFVLLLITRTPLGAAALIGFLMLVGIVVTNAIVLLDLVRQYRTQGMDAQSAVVEGGRHRLRPILMTAIATILALLPMALGFGGSGGFISQPLAIVVIGGLTTSTILTLLLVPTLYVIVESIRGRSGGALPTPAIEEQNTAEEPVPAV</sequence>
<keyword evidence="4" id="KW-1185">Reference proteome</keyword>
<dbReference type="Gene3D" id="3.30.70.1430">
    <property type="entry name" value="Multidrug efflux transporter AcrB pore domain"/>
    <property type="match status" value="2"/>
</dbReference>
<protein>
    <recommendedName>
        <fullName evidence="5">Hydrogenase expression protein</fullName>
    </recommendedName>
</protein>
<feature type="transmembrane region" description="Helical" evidence="2">
    <location>
        <begin position="419"/>
        <end position="437"/>
    </location>
</feature>
<dbReference type="Proteomes" id="UP001344906">
    <property type="component" value="Unassembled WGS sequence"/>
</dbReference>
<dbReference type="RefSeq" id="WP_338248974.1">
    <property type="nucleotide sequence ID" value="NZ_BSRI01000001.1"/>
</dbReference>
<dbReference type="Gene3D" id="3.30.2090.10">
    <property type="entry name" value="Multidrug efflux transporter AcrB TolC docking domain, DN and DC subdomains"/>
    <property type="match status" value="3"/>
</dbReference>
<evidence type="ECO:0000313" key="4">
    <source>
        <dbReference type="Proteomes" id="UP001344906"/>
    </source>
</evidence>
<feature type="transmembrane region" description="Helical" evidence="2">
    <location>
        <begin position="607"/>
        <end position="625"/>
    </location>
</feature>
<proteinExistence type="predicted"/>
<feature type="transmembrane region" description="Helical" evidence="2">
    <location>
        <begin position="1030"/>
        <end position="1052"/>
    </location>
</feature>
<dbReference type="SUPFAM" id="SSF82866">
    <property type="entry name" value="Multidrug efflux transporter AcrB transmembrane domain"/>
    <property type="match status" value="2"/>
</dbReference>
<evidence type="ECO:0000256" key="1">
    <source>
        <dbReference type="SAM" id="MobiDB-lite"/>
    </source>
</evidence>
<evidence type="ECO:0008006" key="5">
    <source>
        <dbReference type="Google" id="ProtNLM"/>
    </source>
</evidence>
<keyword evidence="2" id="KW-0472">Membrane</keyword>
<dbReference type="Gene3D" id="3.30.70.1320">
    <property type="entry name" value="Multidrug efflux transporter AcrB pore domain like"/>
    <property type="match status" value="2"/>
</dbReference>
<feature type="transmembrane region" description="Helical" evidence="2">
    <location>
        <begin position="933"/>
        <end position="952"/>
    </location>
</feature>
<feature type="transmembrane region" description="Helical" evidence="2">
    <location>
        <begin position="1064"/>
        <end position="1089"/>
    </location>
</feature>
<dbReference type="PANTHER" id="PTHR32063">
    <property type="match status" value="1"/>
</dbReference>
<dbReference type="Gene3D" id="1.20.1640.10">
    <property type="entry name" value="Multidrug efflux transporter AcrB transmembrane domain"/>
    <property type="match status" value="3"/>
</dbReference>
<accession>A0ABQ6FL52</accession>
<dbReference type="PANTHER" id="PTHR32063:SF0">
    <property type="entry name" value="SWARMING MOTILITY PROTEIN SWRC"/>
    <property type="match status" value="1"/>
</dbReference>
<name>A0ABQ6FL52_9CHLR</name>
<feature type="transmembrane region" description="Helical" evidence="2">
    <location>
        <begin position="512"/>
        <end position="532"/>
    </location>
</feature>